<sequence>MRVKITGKKKRRCPQRNTSFETTRLARARGKGLPLAGRQGIENSSRARFKHVRLRFVSFSGQLFGRPRLFCPADNDIHNILSMCCPDDDGSDLRSTWMWRQPHYIIGSRLVPLSRNPSFSLFWGVGEKYAKKNHKKLNVAVMEREERKKGGEGRQWVTKVTPLGKSFGATRPPALPLAEALSQNLRGRRKRKKKRKLFNGKQHDISLYIH</sequence>
<gene>
    <name evidence="1" type="ORF">QBC47DRAFT_367304</name>
</gene>
<evidence type="ECO:0000313" key="2">
    <source>
        <dbReference type="Proteomes" id="UP001239445"/>
    </source>
</evidence>
<dbReference type="EMBL" id="MU839827">
    <property type="protein sequence ID" value="KAK1760502.1"/>
    <property type="molecule type" value="Genomic_DNA"/>
</dbReference>
<accession>A0AAJ0BM65</accession>
<evidence type="ECO:0000313" key="1">
    <source>
        <dbReference type="EMBL" id="KAK1760502.1"/>
    </source>
</evidence>
<proteinExistence type="predicted"/>
<comment type="caution">
    <text evidence="1">The sequence shown here is derived from an EMBL/GenBank/DDBJ whole genome shotgun (WGS) entry which is preliminary data.</text>
</comment>
<keyword evidence="2" id="KW-1185">Reference proteome</keyword>
<dbReference type="AlphaFoldDB" id="A0AAJ0BM65"/>
<name>A0AAJ0BM65_9PEZI</name>
<organism evidence="1 2">
    <name type="scientific">Echria macrotheca</name>
    <dbReference type="NCBI Taxonomy" id="438768"/>
    <lineage>
        <taxon>Eukaryota</taxon>
        <taxon>Fungi</taxon>
        <taxon>Dikarya</taxon>
        <taxon>Ascomycota</taxon>
        <taxon>Pezizomycotina</taxon>
        <taxon>Sordariomycetes</taxon>
        <taxon>Sordariomycetidae</taxon>
        <taxon>Sordariales</taxon>
        <taxon>Schizotheciaceae</taxon>
        <taxon>Echria</taxon>
    </lineage>
</organism>
<reference evidence="1" key="1">
    <citation type="submission" date="2023-06" db="EMBL/GenBank/DDBJ databases">
        <title>Genome-scale phylogeny and comparative genomics of the fungal order Sordariales.</title>
        <authorList>
            <consortium name="Lawrence Berkeley National Laboratory"/>
            <person name="Hensen N."/>
            <person name="Bonometti L."/>
            <person name="Westerberg I."/>
            <person name="Brannstrom I.O."/>
            <person name="Guillou S."/>
            <person name="Cros-Aarteil S."/>
            <person name="Calhoun S."/>
            <person name="Haridas S."/>
            <person name="Kuo A."/>
            <person name="Mondo S."/>
            <person name="Pangilinan J."/>
            <person name="Riley R."/>
            <person name="Labutti K."/>
            <person name="Andreopoulos B."/>
            <person name="Lipzen A."/>
            <person name="Chen C."/>
            <person name="Yanf M."/>
            <person name="Daum C."/>
            <person name="Ng V."/>
            <person name="Clum A."/>
            <person name="Steindorff A."/>
            <person name="Ohm R."/>
            <person name="Martin F."/>
            <person name="Silar P."/>
            <person name="Natvig D."/>
            <person name="Lalanne C."/>
            <person name="Gautier V."/>
            <person name="Ament-Velasquez S.L."/>
            <person name="Kruys A."/>
            <person name="Hutchinson M.I."/>
            <person name="Powell A.J."/>
            <person name="Barry K."/>
            <person name="Miller A.N."/>
            <person name="Grigoriev I.V."/>
            <person name="Debuchy R."/>
            <person name="Gladieux P."/>
            <person name="Thoren M.H."/>
            <person name="Johannesson H."/>
        </authorList>
    </citation>
    <scope>NUCLEOTIDE SEQUENCE</scope>
    <source>
        <strain evidence="1">PSN4</strain>
    </source>
</reference>
<protein>
    <submittedName>
        <fullName evidence="1">Uncharacterized protein</fullName>
    </submittedName>
</protein>
<dbReference type="Proteomes" id="UP001239445">
    <property type="component" value="Unassembled WGS sequence"/>
</dbReference>